<evidence type="ECO:0000256" key="3">
    <source>
        <dbReference type="ARBA" id="ARBA00022723"/>
    </source>
</evidence>
<keyword evidence="4" id="KW-0863">Zinc-finger</keyword>
<comment type="caution">
    <text evidence="8">The sequence shown here is derived from an EMBL/GenBank/DDBJ whole genome shotgun (WGS) entry which is preliminary data.</text>
</comment>
<evidence type="ECO:0000256" key="2">
    <source>
        <dbReference type="ARBA" id="ARBA00022490"/>
    </source>
</evidence>
<proteinExistence type="predicted"/>
<keyword evidence="5" id="KW-0862">Zinc</keyword>
<evidence type="ECO:0000256" key="1">
    <source>
        <dbReference type="ARBA" id="ARBA00004496"/>
    </source>
</evidence>
<evidence type="ECO:0000259" key="7">
    <source>
        <dbReference type="PROSITE" id="PS51981"/>
    </source>
</evidence>
<protein>
    <recommendedName>
        <fullName evidence="7">RZ-type domain-containing protein</fullName>
    </recommendedName>
</protein>
<evidence type="ECO:0000256" key="6">
    <source>
        <dbReference type="ARBA" id="ARBA00022859"/>
    </source>
</evidence>
<evidence type="ECO:0000313" key="8">
    <source>
        <dbReference type="EMBL" id="KAL3857878.1"/>
    </source>
</evidence>
<dbReference type="GO" id="GO:0002376">
    <property type="term" value="P:immune system process"/>
    <property type="evidence" value="ECO:0007669"/>
    <property type="project" value="UniProtKB-KW"/>
</dbReference>
<dbReference type="GO" id="GO:0005737">
    <property type="term" value="C:cytoplasm"/>
    <property type="evidence" value="ECO:0007669"/>
    <property type="project" value="UniProtKB-SubCell"/>
</dbReference>
<comment type="subcellular location">
    <subcellularLocation>
        <location evidence="1">Cytoplasm</location>
    </subcellularLocation>
</comment>
<organism evidence="8 9">
    <name type="scientific">Sinanodonta woodiana</name>
    <name type="common">Chinese pond mussel</name>
    <name type="synonym">Anodonta woodiana</name>
    <dbReference type="NCBI Taxonomy" id="1069815"/>
    <lineage>
        <taxon>Eukaryota</taxon>
        <taxon>Metazoa</taxon>
        <taxon>Spiralia</taxon>
        <taxon>Lophotrochozoa</taxon>
        <taxon>Mollusca</taxon>
        <taxon>Bivalvia</taxon>
        <taxon>Autobranchia</taxon>
        <taxon>Heteroconchia</taxon>
        <taxon>Palaeoheterodonta</taxon>
        <taxon>Unionida</taxon>
        <taxon>Unionoidea</taxon>
        <taxon>Unionidae</taxon>
        <taxon>Unioninae</taxon>
        <taxon>Sinanodonta</taxon>
    </lineage>
</organism>
<dbReference type="GO" id="GO:0008270">
    <property type="term" value="F:zinc ion binding"/>
    <property type="evidence" value="ECO:0007669"/>
    <property type="project" value="UniProtKB-KW"/>
</dbReference>
<keyword evidence="2" id="KW-0963">Cytoplasm</keyword>
<keyword evidence="9" id="KW-1185">Reference proteome</keyword>
<dbReference type="EMBL" id="JBJQND010000013">
    <property type="protein sequence ID" value="KAL3857878.1"/>
    <property type="molecule type" value="Genomic_DNA"/>
</dbReference>
<evidence type="ECO:0000313" key="9">
    <source>
        <dbReference type="Proteomes" id="UP001634394"/>
    </source>
</evidence>
<sequence>MTCLRQASTLWENVISKAETLGLYGKHLELKCFNHKENKIIVETPRDFEKYKDGGCNQPCTFRMDCGHTCNRKCHNDDPDHKIPCRKVCEKYCENGHLHEKLCYESSGKCTEKHEVILPRCGHIKLKRCFEDVSEMKCDERCHKELTCGHICQRRCGEVCNDEDNCTELVKATGKCGHECQIACSHQKDFLCKIPCQTVLDCGHSCFGTCGKCLQGRLHIPCRKKCTRILIRGHPCRADCTEVCPPCENVCLNECEHMDICGTCSEDCNRLRCYVPCERIISTCGHKCIALDCEKCICRECEDGFHFEIFFGKEDDPRALFYRLEDCCHIIELSYLDEYMDKKDSERHIWMKVCPRCTTPILHSKRYGNVIRECSREIDAVKRKIGYHDITIDRNEVLLATFKLEMDDDRDFLQSCISQARNKHQVTAIHNQLNFYLSVTKSIDDINSKYKNIILEEKQEDLLKELHGLRRWTLMKRFRFSEQELSEFKLELTRVRLSLHLEVLMCSMQNKENVPQCDIEWTKMTKKELNSGEKLNEMMGETIEIKLKQLEKQYPHSGLGISDDERIMVLKAMGFSQKGHWYKCKNGHIYAIGDCGGANGEGKCPECRETIGSRDHRLRDDNQVASDHRLRDDNQVASEMDGAQFSAWSEQAKMQNYDLVANFDDLF</sequence>
<evidence type="ECO:0000256" key="5">
    <source>
        <dbReference type="ARBA" id="ARBA00022833"/>
    </source>
</evidence>
<keyword evidence="3" id="KW-0479">Metal-binding</keyword>
<keyword evidence="6" id="KW-0391">Immunity</keyword>
<dbReference type="PROSITE" id="PS51981">
    <property type="entry name" value="ZF_RZ"/>
    <property type="match status" value="1"/>
</dbReference>
<gene>
    <name evidence="8" type="ORF">ACJMK2_012507</name>
</gene>
<dbReference type="Proteomes" id="UP001634394">
    <property type="component" value="Unassembled WGS sequence"/>
</dbReference>
<dbReference type="InterPro" id="IPR046439">
    <property type="entry name" value="ZF_RZ_dom"/>
</dbReference>
<dbReference type="Pfam" id="PF20173">
    <property type="entry name" value="ZnF_RZ-type"/>
    <property type="match status" value="1"/>
</dbReference>
<feature type="domain" description="RZ-type" evidence="7">
    <location>
        <begin position="561"/>
        <end position="636"/>
    </location>
</feature>
<name>A0ABD3VBC0_SINWO</name>
<evidence type="ECO:0000256" key="4">
    <source>
        <dbReference type="ARBA" id="ARBA00022771"/>
    </source>
</evidence>
<dbReference type="AlphaFoldDB" id="A0ABD3VBC0"/>
<reference evidence="8 9" key="1">
    <citation type="submission" date="2024-11" db="EMBL/GenBank/DDBJ databases">
        <title>Chromosome-level genome assembly of the freshwater bivalve Anodonta woodiana.</title>
        <authorList>
            <person name="Chen X."/>
        </authorList>
    </citation>
    <scope>NUCLEOTIDE SEQUENCE [LARGE SCALE GENOMIC DNA]</scope>
    <source>
        <strain evidence="8">MN2024</strain>
        <tissue evidence="8">Gills</tissue>
    </source>
</reference>
<accession>A0ABD3VBC0</accession>